<dbReference type="Proteomes" id="UP000284379">
    <property type="component" value="Unassembled WGS sequence"/>
</dbReference>
<proteinExistence type="predicted"/>
<reference evidence="2 3" key="1">
    <citation type="submission" date="2018-08" db="EMBL/GenBank/DDBJ databases">
        <title>A genome reference for cultivated species of the human gut microbiota.</title>
        <authorList>
            <person name="Zou Y."/>
            <person name="Xue W."/>
            <person name="Luo G."/>
        </authorList>
    </citation>
    <scope>NUCLEOTIDE SEQUENCE [LARGE SCALE GENOMIC DNA]</scope>
    <source>
        <strain evidence="2 3">AM40-30BH</strain>
    </source>
</reference>
<dbReference type="SUPFAM" id="SSF53300">
    <property type="entry name" value="vWA-like"/>
    <property type="match status" value="1"/>
</dbReference>
<dbReference type="InterPro" id="IPR036465">
    <property type="entry name" value="vWFA_dom_sf"/>
</dbReference>
<evidence type="ECO:0000313" key="2">
    <source>
        <dbReference type="EMBL" id="RHB34688.1"/>
    </source>
</evidence>
<dbReference type="SMART" id="SM00327">
    <property type="entry name" value="VWA"/>
    <property type="match status" value="1"/>
</dbReference>
<protein>
    <submittedName>
        <fullName evidence="2">VWA domain-containing protein</fullName>
    </submittedName>
</protein>
<dbReference type="Gene3D" id="3.40.50.410">
    <property type="entry name" value="von Willebrand factor, type A domain"/>
    <property type="match status" value="1"/>
</dbReference>
<dbReference type="PANTHER" id="PTHR36846">
    <property type="entry name" value="PROTEIN VIAA"/>
    <property type="match status" value="1"/>
</dbReference>
<evidence type="ECO:0000259" key="1">
    <source>
        <dbReference type="SMART" id="SM00327"/>
    </source>
</evidence>
<comment type="caution">
    <text evidence="2">The sequence shown here is derived from an EMBL/GenBank/DDBJ whole genome shotgun (WGS) entry which is preliminary data.</text>
</comment>
<name>A0A413VM35_9BACE</name>
<dbReference type="AlphaFoldDB" id="A0A413VM35"/>
<sequence>MPMNKRTGTIRLKELQDRYYDRLQDIAYEVYDEQLHNLIIKPEELDTDIRQYFRHTLPSLQEFYSRYASQWEYFHETDEASDTKFLRFLENSAYPLSMKYNLVDLNVKYYLERFHALKPRSKEWKALRILFFDKWHQLLSNNEFNYQMEHINRLCEEFYRLQLSLSKNLPVRGGSRLVWLLRNHKQIAEQILEYDETIKKTPAIQELIEKLGKRHQGIQKRFKMTAGIHKEQIITHSTRSDITGICEGNDLNSLLPIEYCYLAEKALQPVFFERYAEKKLQMIDYASRELRVMDDKKMPGNQVSEEAEGPFIVCIDTSGSMAGKREKLAKSALLAIAELTEKQHRKCYIIIFSDDVECIEITDLGSSFDRLVDFLCQSFHGGTDLAPAITHTIRMIETQGYQEADMVMISDFEMMPIDKELSAHIRHIKENQTKIYALSMGEEPKQSYLDICDKYWEVLPARGDTPDDGK</sequence>
<gene>
    <name evidence="2" type="ORF">DW888_12065</name>
</gene>
<accession>A0A413VM35</accession>
<feature type="domain" description="VWFA" evidence="1">
    <location>
        <begin position="308"/>
        <end position="470"/>
    </location>
</feature>
<evidence type="ECO:0000313" key="3">
    <source>
        <dbReference type="Proteomes" id="UP000284379"/>
    </source>
</evidence>
<dbReference type="PANTHER" id="PTHR36846:SF1">
    <property type="entry name" value="PROTEIN VIAA"/>
    <property type="match status" value="1"/>
</dbReference>
<dbReference type="InterPro" id="IPR002035">
    <property type="entry name" value="VWF_A"/>
</dbReference>
<dbReference type="Pfam" id="PF13519">
    <property type="entry name" value="VWA_2"/>
    <property type="match status" value="1"/>
</dbReference>
<dbReference type="EMBL" id="QSGO01000008">
    <property type="protein sequence ID" value="RHB34688.1"/>
    <property type="molecule type" value="Genomic_DNA"/>
</dbReference>
<organism evidence="2 3">
    <name type="scientific">Bacteroides nordii</name>
    <dbReference type="NCBI Taxonomy" id="291645"/>
    <lineage>
        <taxon>Bacteria</taxon>
        <taxon>Pseudomonadati</taxon>
        <taxon>Bacteroidota</taxon>
        <taxon>Bacteroidia</taxon>
        <taxon>Bacteroidales</taxon>
        <taxon>Bacteroidaceae</taxon>
        <taxon>Bacteroides</taxon>
    </lineage>
</organism>